<dbReference type="Proteomes" id="UP000582487">
    <property type="component" value="Unassembled WGS sequence"/>
</dbReference>
<evidence type="ECO:0000313" key="3">
    <source>
        <dbReference type="EMBL" id="NMW92423.1"/>
    </source>
</evidence>
<dbReference type="RefSeq" id="WP_004016683.1">
    <property type="nucleotide sequence ID" value="NZ_JABCUT010000001.1"/>
</dbReference>
<dbReference type="GO" id="GO:0005829">
    <property type="term" value="C:cytosol"/>
    <property type="evidence" value="ECO:0007669"/>
    <property type="project" value="TreeGrafter"/>
</dbReference>
<dbReference type="InterPro" id="IPR006935">
    <property type="entry name" value="Helicase/UvrB_N"/>
</dbReference>
<keyword evidence="3" id="KW-0547">Nucleotide-binding</keyword>
<feature type="region of interest" description="Disordered" evidence="1">
    <location>
        <begin position="455"/>
        <end position="485"/>
    </location>
</feature>
<organism evidence="3 4">
    <name type="scientific">Mobiluncus mulieris</name>
    <dbReference type="NCBI Taxonomy" id="2052"/>
    <lineage>
        <taxon>Bacteria</taxon>
        <taxon>Bacillati</taxon>
        <taxon>Actinomycetota</taxon>
        <taxon>Actinomycetes</taxon>
        <taxon>Actinomycetales</taxon>
        <taxon>Actinomycetaceae</taxon>
        <taxon>Mobiluncus</taxon>
    </lineage>
</organism>
<name>A0A848RKV4_9ACTO</name>
<dbReference type="EMBL" id="JABCUV010000001">
    <property type="protein sequence ID" value="NMW92423.1"/>
    <property type="molecule type" value="Genomic_DNA"/>
</dbReference>
<accession>A0A848RKV4</accession>
<evidence type="ECO:0000259" key="2">
    <source>
        <dbReference type="Pfam" id="PF04851"/>
    </source>
</evidence>
<keyword evidence="3" id="KW-0067">ATP-binding</keyword>
<dbReference type="AlphaFoldDB" id="A0A848RKV4"/>
<protein>
    <submittedName>
        <fullName evidence="3">DEAD/DEAH box helicase family protein</fullName>
    </submittedName>
</protein>
<dbReference type="PANTHER" id="PTHR47396:SF1">
    <property type="entry name" value="ATP-DEPENDENT HELICASE IRC3-RELATED"/>
    <property type="match status" value="1"/>
</dbReference>
<reference evidence="3 4" key="1">
    <citation type="submission" date="2020-04" db="EMBL/GenBank/DDBJ databases">
        <title>Antimicrobial susceptibility and clonality of vaginal-derived multi-drug resistant Mobiluncus isolates in China.</title>
        <authorList>
            <person name="Zhang X."/>
        </authorList>
    </citation>
    <scope>NUCLEOTIDE SEQUENCE [LARGE SCALE GENOMIC DNA]</scope>
    <source>
        <strain evidence="3 4">7</strain>
    </source>
</reference>
<dbReference type="GO" id="GO:0004386">
    <property type="term" value="F:helicase activity"/>
    <property type="evidence" value="ECO:0007669"/>
    <property type="project" value="UniProtKB-KW"/>
</dbReference>
<feature type="domain" description="Helicase/UvrB N-terminal" evidence="2">
    <location>
        <begin position="22"/>
        <end position="225"/>
    </location>
</feature>
<dbReference type="Pfam" id="PF04851">
    <property type="entry name" value="ResIII"/>
    <property type="match status" value="1"/>
</dbReference>
<gene>
    <name evidence="3" type="ORF">HHJ74_01665</name>
</gene>
<dbReference type="GO" id="GO:0005524">
    <property type="term" value="F:ATP binding"/>
    <property type="evidence" value="ECO:0007669"/>
    <property type="project" value="InterPro"/>
</dbReference>
<dbReference type="GO" id="GO:0016787">
    <property type="term" value="F:hydrolase activity"/>
    <property type="evidence" value="ECO:0007669"/>
    <property type="project" value="InterPro"/>
</dbReference>
<comment type="caution">
    <text evidence="3">The sequence shown here is derived from an EMBL/GenBank/DDBJ whole genome shotgun (WGS) entry which is preliminary data.</text>
</comment>
<dbReference type="InterPro" id="IPR027417">
    <property type="entry name" value="P-loop_NTPase"/>
</dbReference>
<dbReference type="SUPFAM" id="SSF52540">
    <property type="entry name" value="P-loop containing nucleoside triphosphate hydrolases"/>
    <property type="match status" value="1"/>
</dbReference>
<dbReference type="InterPro" id="IPR050742">
    <property type="entry name" value="Helicase_Restrict-Modif_Enz"/>
</dbReference>
<dbReference type="PANTHER" id="PTHR47396">
    <property type="entry name" value="TYPE I RESTRICTION ENZYME ECOKI R PROTEIN"/>
    <property type="match status" value="1"/>
</dbReference>
<sequence length="854" mass="93605">MPKRLQLTFDSELLETISADFDLRAPNREALRQLAFVLDGDYDPEVMQVLNLATGVGKTYLMAAFIEYLRAKGVGNAVIVTPGKVVQAKTIANFTPGQPGYIAGSPVPPDIVTPQNYAPWIARLNSGTQPASGAQTPVLAFIFNIHQLIAPKTLEGDTHGSGQEAMKRKPRRFDENAGVLFDYLRELDDLVVIADESHLYGVSAEAFHGALRELQPAAMIGLTASVDKTKDHVIYEYPLYRAIQDRYVKAPVLAFRKGGYTGAAASEEQQLRDAIQLRAYKQDFYDTYADTHSRARLNAVLLVVCADTEHADQITSLLRTSEYFGSDFAVLQVDSNHDKEDTNRFLAGLEKPDSPVKAVVSVNKLKEGWDVKNVAVIVTLRAMASEVLTQQTMGRGLRLPFGAYTGVGQIDQLDIIAHQSFEELLDAENVLQQFGLEQAVKDSDPSRVRTAIRQAAEQASGGDALDGTPDASVDGSPDGGISASRGVSIGVETSETGQPGMTIRHIPETGTSCTPNFPEPPQVVTITRNPDFAEVTYTFPVTTVKQEQPRFDLSAIPRKTIADAAKRVTSAKDVLLRKEIVAALGKDLHGADLESAEVDSIPVAAEAAEHALVKLVLNLQQVPKTPETAGYVKSFLVPIFCNSVDFAHWTVKTLGCAQALLREIISDYIKELSREIREVPVIHPKTMPGSGYILLLGEKVHAQIDNRRDFVRGRVYAGWFKSLFSAESFDSYTGEYELAKLLNTSPSIVWWHRLHPADGAFVSYNALDRYFPDFVALDRQGVHWIIEAKSERGRDDATVAAKRRAAEALVQRLAAETAFAGQYWGYLIGFESDIAAADSWDDLKALAQPVSNLV</sequence>
<evidence type="ECO:0000256" key="1">
    <source>
        <dbReference type="SAM" id="MobiDB-lite"/>
    </source>
</evidence>
<proteinExistence type="predicted"/>
<evidence type="ECO:0000313" key="4">
    <source>
        <dbReference type="Proteomes" id="UP000582487"/>
    </source>
</evidence>
<dbReference type="Gene3D" id="3.40.50.300">
    <property type="entry name" value="P-loop containing nucleotide triphosphate hydrolases"/>
    <property type="match status" value="2"/>
</dbReference>
<dbReference type="GO" id="GO:0003677">
    <property type="term" value="F:DNA binding"/>
    <property type="evidence" value="ECO:0007669"/>
    <property type="project" value="InterPro"/>
</dbReference>
<keyword evidence="3" id="KW-0347">Helicase</keyword>
<keyword evidence="3" id="KW-0378">Hydrolase</keyword>